<evidence type="ECO:0000256" key="1">
    <source>
        <dbReference type="SAM" id="Phobius"/>
    </source>
</evidence>
<accession>A0A1B0B9H6</accession>
<dbReference type="Proteomes" id="UP000092460">
    <property type="component" value="Unassembled WGS sequence"/>
</dbReference>
<evidence type="ECO:0000313" key="2">
    <source>
        <dbReference type="EnsemblMetazoa" id="GPPI023071-PA"/>
    </source>
</evidence>
<reference evidence="2" key="2">
    <citation type="submission" date="2020-05" db="UniProtKB">
        <authorList>
            <consortium name="EnsemblMetazoa"/>
        </authorList>
    </citation>
    <scope>IDENTIFICATION</scope>
    <source>
        <strain evidence="2">IAEA</strain>
    </source>
</reference>
<keyword evidence="1" id="KW-0812">Transmembrane</keyword>
<dbReference type="EMBL" id="JXJN01010376">
    <property type="status" value="NOT_ANNOTATED_CDS"/>
    <property type="molecule type" value="Genomic_DNA"/>
</dbReference>
<dbReference type="VEuPathDB" id="VectorBase:GPPI023071"/>
<organism evidence="2 3">
    <name type="scientific">Glossina palpalis gambiensis</name>
    <dbReference type="NCBI Taxonomy" id="67801"/>
    <lineage>
        <taxon>Eukaryota</taxon>
        <taxon>Metazoa</taxon>
        <taxon>Ecdysozoa</taxon>
        <taxon>Arthropoda</taxon>
        <taxon>Hexapoda</taxon>
        <taxon>Insecta</taxon>
        <taxon>Pterygota</taxon>
        <taxon>Neoptera</taxon>
        <taxon>Endopterygota</taxon>
        <taxon>Diptera</taxon>
        <taxon>Brachycera</taxon>
        <taxon>Muscomorpha</taxon>
        <taxon>Hippoboscoidea</taxon>
        <taxon>Glossinidae</taxon>
        <taxon>Glossina</taxon>
    </lineage>
</organism>
<feature type="transmembrane region" description="Helical" evidence="1">
    <location>
        <begin position="80"/>
        <end position="97"/>
    </location>
</feature>
<keyword evidence="3" id="KW-1185">Reference proteome</keyword>
<keyword evidence="1" id="KW-0472">Membrane</keyword>
<sequence>MSADRSMDGLMKSVSAKTRSETFLRLISALKNIALKRLLLTLDEHTNDFHVNNKCNAITKKYAMKVSKCATNTFALIKKFQLISTALFGSVLPLILLSSKVSAGSRRYNSGRRNVSCGDVSVKIFQKY</sequence>
<proteinExistence type="predicted"/>
<evidence type="ECO:0000313" key="3">
    <source>
        <dbReference type="Proteomes" id="UP000092460"/>
    </source>
</evidence>
<name>A0A1B0B9H6_9MUSC</name>
<dbReference type="AlphaFoldDB" id="A0A1B0B9H6"/>
<dbReference type="EnsemblMetazoa" id="GPPI023071-RA">
    <property type="protein sequence ID" value="GPPI023071-PA"/>
    <property type="gene ID" value="GPPI023071"/>
</dbReference>
<protein>
    <submittedName>
        <fullName evidence="2">Uncharacterized protein</fullName>
    </submittedName>
</protein>
<keyword evidence="1" id="KW-1133">Transmembrane helix</keyword>
<reference evidence="3" key="1">
    <citation type="submission" date="2015-01" db="EMBL/GenBank/DDBJ databases">
        <authorList>
            <person name="Aksoy S."/>
            <person name="Warren W."/>
            <person name="Wilson R.K."/>
        </authorList>
    </citation>
    <scope>NUCLEOTIDE SEQUENCE [LARGE SCALE GENOMIC DNA]</scope>
    <source>
        <strain evidence="3">IAEA</strain>
    </source>
</reference>